<dbReference type="Proteomes" id="UP001229244">
    <property type="component" value="Unassembled WGS sequence"/>
</dbReference>
<dbReference type="PANTHER" id="PTHR30482:SF17">
    <property type="entry name" value="ABC TRANSPORTER ATP-BINDING PROTEIN"/>
    <property type="match status" value="1"/>
</dbReference>
<evidence type="ECO:0000256" key="1">
    <source>
        <dbReference type="ARBA" id="ARBA00004651"/>
    </source>
</evidence>
<evidence type="ECO:0000256" key="4">
    <source>
        <dbReference type="ARBA" id="ARBA00022989"/>
    </source>
</evidence>
<proteinExistence type="predicted"/>
<keyword evidence="8" id="KW-1185">Reference proteome</keyword>
<gene>
    <name evidence="7" type="ORF">J2S73_001150</name>
</gene>
<organism evidence="7 8">
    <name type="scientific">Amorphus orientalis</name>
    <dbReference type="NCBI Taxonomy" id="649198"/>
    <lineage>
        <taxon>Bacteria</taxon>
        <taxon>Pseudomonadati</taxon>
        <taxon>Pseudomonadota</taxon>
        <taxon>Alphaproteobacteria</taxon>
        <taxon>Hyphomicrobiales</taxon>
        <taxon>Amorphaceae</taxon>
        <taxon>Amorphus</taxon>
    </lineage>
</organism>
<evidence type="ECO:0000313" key="7">
    <source>
        <dbReference type="EMBL" id="MDQ0314713.1"/>
    </source>
</evidence>
<evidence type="ECO:0000256" key="3">
    <source>
        <dbReference type="ARBA" id="ARBA00022692"/>
    </source>
</evidence>
<keyword evidence="3 6" id="KW-0812">Transmembrane</keyword>
<dbReference type="Pfam" id="PF02653">
    <property type="entry name" value="BPD_transp_2"/>
    <property type="match status" value="1"/>
</dbReference>
<feature type="transmembrane region" description="Helical" evidence="6">
    <location>
        <begin position="286"/>
        <end position="309"/>
    </location>
</feature>
<feature type="transmembrane region" description="Helical" evidence="6">
    <location>
        <begin position="213"/>
        <end position="236"/>
    </location>
</feature>
<dbReference type="RefSeq" id="WP_306884498.1">
    <property type="nucleotide sequence ID" value="NZ_JAUSUL010000001.1"/>
</dbReference>
<comment type="subcellular location">
    <subcellularLocation>
        <location evidence="1">Cell membrane</location>
        <topology evidence="1">Multi-pass membrane protein</topology>
    </subcellularLocation>
</comment>
<accession>A0AAE4AS07</accession>
<evidence type="ECO:0000256" key="2">
    <source>
        <dbReference type="ARBA" id="ARBA00022475"/>
    </source>
</evidence>
<comment type="caution">
    <text evidence="7">The sequence shown here is derived from an EMBL/GenBank/DDBJ whole genome shotgun (WGS) entry which is preliminary data.</text>
</comment>
<dbReference type="GO" id="GO:0015658">
    <property type="term" value="F:branched-chain amino acid transmembrane transporter activity"/>
    <property type="evidence" value="ECO:0007669"/>
    <property type="project" value="InterPro"/>
</dbReference>
<sequence>MKLTLSRWQLHALEIAFWLTLAACFFIFPDRLYLLTQILIAALFAISLDIALGYAGILTLGHAVFFGLGAYAAGLLAKAGWAEPLSGLVLAFLLCGLIAYVLSVLVVNATELTQLMVTIAVGAIFAEVANQATSITGGSDGLQGISMWPIFGMFSFDLWGKTAFIYAFVVVLLCFLLVRRLLQSPFGLALKGIHGNRKRMHALGSPVSRRLRFAYAVSAALAGVAGALLAQTTEFVGLDTLSIDRSAMVLIILVLGGTGRLYGGIIGAIVYMVVHDVFADLSPEYWMFWLGLFLMAIVMIGSGGILGGLSRFVRTDRT</sequence>
<keyword evidence="2" id="KW-1003">Cell membrane</keyword>
<keyword evidence="4 6" id="KW-1133">Transmembrane helix</keyword>
<dbReference type="AlphaFoldDB" id="A0AAE4AS07"/>
<dbReference type="InterPro" id="IPR043428">
    <property type="entry name" value="LivM-like"/>
</dbReference>
<protein>
    <submittedName>
        <fullName evidence="7">Branched-chain amino acid transport system permease protein</fullName>
    </submittedName>
</protein>
<evidence type="ECO:0000256" key="5">
    <source>
        <dbReference type="ARBA" id="ARBA00023136"/>
    </source>
</evidence>
<name>A0AAE4AS07_9HYPH</name>
<evidence type="ECO:0000313" key="8">
    <source>
        <dbReference type="Proteomes" id="UP001229244"/>
    </source>
</evidence>
<feature type="transmembrane region" description="Helical" evidence="6">
    <location>
        <begin position="12"/>
        <end position="28"/>
    </location>
</feature>
<evidence type="ECO:0000256" key="6">
    <source>
        <dbReference type="SAM" id="Phobius"/>
    </source>
</evidence>
<keyword evidence="5 6" id="KW-0472">Membrane</keyword>
<dbReference type="CDD" id="cd06581">
    <property type="entry name" value="TM_PBP1_LivM_like"/>
    <property type="match status" value="1"/>
</dbReference>
<dbReference type="EMBL" id="JAUSUL010000001">
    <property type="protein sequence ID" value="MDQ0314713.1"/>
    <property type="molecule type" value="Genomic_DNA"/>
</dbReference>
<feature type="transmembrane region" description="Helical" evidence="6">
    <location>
        <begin position="87"/>
        <end position="107"/>
    </location>
</feature>
<reference evidence="7" key="1">
    <citation type="submission" date="2023-07" db="EMBL/GenBank/DDBJ databases">
        <title>Genomic Encyclopedia of Type Strains, Phase IV (KMG-IV): sequencing the most valuable type-strain genomes for metagenomic binning, comparative biology and taxonomic classification.</title>
        <authorList>
            <person name="Goeker M."/>
        </authorList>
    </citation>
    <scope>NUCLEOTIDE SEQUENCE</scope>
    <source>
        <strain evidence="7">DSM 21202</strain>
    </source>
</reference>
<dbReference type="PANTHER" id="PTHR30482">
    <property type="entry name" value="HIGH-AFFINITY BRANCHED-CHAIN AMINO ACID TRANSPORT SYSTEM PERMEASE"/>
    <property type="match status" value="1"/>
</dbReference>
<feature type="transmembrane region" description="Helical" evidence="6">
    <location>
        <begin position="163"/>
        <end position="182"/>
    </location>
</feature>
<dbReference type="GO" id="GO:0005886">
    <property type="term" value="C:plasma membrane"/>
    <property type="evidence" value="ECO:0007669"/>
    <property type="project" value="UniProtKB-SubCell"/>
</dbReference>
<feature type="transmembrane region" description="Helical" evidence="6">
    <location>
        <begin position="248"/>
        <end position="274"/>
    </location>
</feature>
<dbReference type="InterPro" id="IPR001851">
    <property type="entry name" value="ABC_transp_permease"/>
</dbReference>